<protein>
    <submittedName>
        <fullName evidence="1">Uncharacterized protein</fullName>
    </submittedName>
</protein>
<dbReference type="GeneID" id="94844580"/>
<keyword evidence="2" id="KW-1185">Reference proteome</keyword>
<sequence>MKIQFKEEANIVIATVSYKRKVPAEQRTAIVEFINQINIEISIGGFEMDRRDGEIRFRHSIDVEGLNCTEIFAHNFVNSVAMTGCKYYNALCSVMDGKVQEAYSMI</sequence>
<dbReference type="Proteomes" id="UP000179807">
    <property type="component" value="Unassembled WGS sequence"/>
</dbReference>
<dbReference type="EMBL" id="MLAK01001035">
    <property type="protein sequence ID" value="OHS98886.1"/>
    <property type="molecule type" value="Genomic_DNA"/>
</dbReference>
<comment type="caution">
    <text evidence="1">The sequence shown here is derived from an EMBL/GenBank/DDBJ whole genome shotgun (WGS) entry which is preliminary data.</text>
</comment>
<evidence type="ECO:0000313" key="2">
    <source>
        <dbReference type="Proteomes" id="UP000179807"/>
    </source>
</evidence>
<accession>A0A1J4JIC2</accession>
<name>A0A1J4JIC2_9EUKA</name>
<gene>
    <name evidence="1" type="ORF">TRFO_34793</name>
</gene>
<proteinExistence type="predicted"/>
<evidence type="ECO:0000313" key="1">
    <source>
        <dbReference type="EMBL" id="OHS98886.1"/>
    </source>
</evidence>
<dbReference type="RefSeq" id="XP_068352023.1">
    <property type="nucleotide sequence ID" value="XM_068509876.1"/>
</dbReference>
<dbReference type="InterPro" id="IPR019660">
    <property type="entry name" value="Put_sensory_transdc_reg_YbjN"/>
</dbReference>
<dbReference type="OrthoDB" id="10608236at2759"/>
<dbReference type="VEuPathDB" id="TrichDB:TRFO_34793"/>
<dbReference type="Pfam" id="PF10722">
    <property type="entry name" value="YbjN"/>
    <property type="match status" value="1"/>
</dbReference>
<dbReference type="AlphaFoldDB" id="A0A1J4JIC2"/>
<organism evidence="1 2">
    <name type="scientific">Tritrichomonas foetus</name>
    <dbReference type="NCBI Taxonomy" id="1144522"/>
    <lineage>
        <taxon>Eukaryota</taxon>
        <taxon>Metamonada</taxon>
        <taxon>Parabasalia</taxon>
        <taxon>Tritrichomonadida</taxon>
        <taxon>Tritrichomonadidae</taxon>
        <taxon>Tritrichomonas</taxon>
    </lineage>
</organism>
<reference evidence="1" key="1">
    <citation type="submission" date="2016-10" db="EMBL/GenBank/DDBJ databases">
        <authorList>
            <person name="Benchimol M."/>
            <person name="Almeida L.G."/>
            <person name="Vasconcelos A.T."/>
            <person name="Perreira-Neves A."/>
            <person name="Rosa I.A."/>
            <person name="Tasca T."/>
            <person name="Bogo M.R."/>
            <person name="de Souza W."/>
        </authorList>
    </citation>
    <scope>NUCLEOTIDE SEQUENCE [LARGE SCALE GENOMIC DNA]</scope>
    <source>
        <strain evidence="1">K</strain>
    </source>
</reference>